<sequence>MKNLREQGLKAYDEDASRYANNVYLDKREALLSKMDHKLLEIHDLQLSKFSKQAQTFFNDEVANSKKSKKYNSFKEILENSMEKSLTFFIENSKVLNIAEPFTETKHLNELKELLSASSDSLKLKERENLISRIRKKFQSTFKEQLLDSIHKPEVDTWDKILNKFNSISGELLSKYKKGPSTYDFEIGLSEDMNLKTYVDIRKTLWVKFRDLLHDSISEESVSRILRNLFEDEFRYDENGLPKLWRNISEVDTQFTKARTNALKALPILSNAVLSSTNSEIIPDVDITHEDDYEIDENELAGSHNFSHLLTNRQQQNILNKVKREMDAIYVEAKRSVVQNTTSIPLYFYGLLVVLGWNEFMAVLNRPLLFIALILLVSGVYIAYNTQTLGPIISVLQAMFAQTKKVAKERLRELVNEDVIPVKSHIPKESKENIELDSLDDEGKKLE</sequence>
<reference evidence="3" key="1">
    <citation type="submission" date="2023-04" db="EMBL/GenBank/DDBJ databases">
        <title>Candida boidinii NBRC 10035.</title>
        <authorList>
            <person name="Ichikawa N."/>
            <person name="Sato H."/>
            <person name="Tonouchi N."/>
        </authorList>
    </citation>
    <scope>NUCLEOTIDE SEQUENCE</scope>
    <source>
        <strain evidence="3">NBRC 10035</strain>
    </source>
</reference>
<gene>
    <name evidence="3" type="ORF">Cboi02_000617800</name>
</gene>
<keyword evidence="1" id="KW-1133">Transmembrane helix</keyword>
<organism evidence="3 4">
    <name type="scientific">Candida boidinii</name>
    <name type="common">Yeast</name>
    <dbReference type="NCBI Taxonomy" id="5477"/>
    <lineage>
        <taxon>Eukaryota</taxon>
        <taxon>Fungi</taxon>
        <taxon>Dikarya</taxon>
        <taxon>Ascomycota</taxon>
        <taxon>Saccharomycotina</taxon>
        <taxon>Pichiomycetes</taxon>
        <taxon>Pichiales</taxon>
        <taxon>Pichiaceae</taxon>
        <taxon>Ogataea</taxon>
        <taxon>Ogataea/Candida clade</taxon>
    </lineage>
</organism>
<evidence type="ECO:0000259" key="2">
    <source>
        <dbReference type="Pfam" id="PF20428"/>
    </source>
</evidence>
<dbReference type="EMBL" id="BSXN01003608">
    <property type="protein sequence ID" value="GME79625.1"/>
    <property type="molecule type" value="Genomic_DNA"/>
</dbReference>
<dbReference type="GO" id="GO:0005783">
    <property type="term" value="C:endoplasmic reticulum"/>
    <property type="evidence" value="ECO:0007669"/>
    <property type="project" value="TreeGrafter"/>
</dbReference>
<evidence type="ECO:0000313" key="4">
    <source>
        <dbReference type="Proteomes" id="UP001165120"/>
    </source>
</evidence>
<dbReference type="AlphaFoldDB" id="A0A9W6T5Q5"/>
<proteinExistence type="predicted"/>
<dbReference type="GO" id="GO:0016320">
    <property type="term" value="P:endoplasmic reticulum membrane fusion"/>
    <property type="evidence" value="ECO:0007669"/>
    <property type="project" value="TreeGrafter"/>
</dbReference>
<dbReference type="PANTHER" id="PTHR45923:SF2">
    <property type="entry name" value="PROTEIN SEY1"/>
    <property type="match status" value="1"/>
</dbReference>
<keyword evidence="1" id="KW-0812">Transmembrane</keyword>
<accession>A0A9W6T5Q5</accession>
<feature type="domain" description="Sey1/RHD3-like three-helix bundle" evidence="2">
    <location>
        <begin position="2"/>
        <end position="400"/>
    </location>
</feature>
<dbReference type="Proteomes" id="UP001165120">
    <property type="component" value="Unassembled WGS sequence"/>
</dbReference>
<dbReference type="Pfam" id="PF20428">
    <property type="entry name" value="Sey1_3HB"/>
    <property type="match status" value="1"/>
</dbReference>
<dbReference type="InterPro" id="IPR046758">
    <property type="entry name" value="Sey1/RHD3-like_3HB"/>
</dbReference>
<dbReference type="GO" id="GO:0003924">
    <property type="term" value="F:GTPase activity"/>
    <property type="evidence" value="ECO:0007669"/>
    <property type="project" value="TreeGrafter"/>
</dbReference>
<keyword evidence="1" id="KW-0472">Membrane</keyword>
<feature type="transmembrane region" description="Helical" evidence="1">
    <location>
        <begin position="344"/>
        <end position="361"/>
    </location>
</feature>
<name>A0A9W6T5Q5_CANBO</name>
<evidence type="ECO:0000256" key="1">
    <source>
        <dbReference type="SAM" id="Phobius"/>
    </source>
</evidence>
<dbReference type="PANTHER" id="PTHR45923">
    <property type="entry name" value="PROTEIN SEY1"/>
    <property type="match status" value="1"/>
</dbReference>
<dbReference type="InterPro" id="IPR008803">
    <property type="entry name" value="RHD3/Sey1"/>
</dbReference>
<evidence type="ECO:0000313" key="3">
    <source>
        <dbReference type="EMBL" id="GME79625.1"/>
    </source>
</evidence>
<keyword evidence="4" id="KW-1185">Reference proteome</keyword>
<comment type="caution">
    <text evidence="3">The sequence shown here is derived from an EMBL/GenBank/DDBJ whole genome shotgun (WGS) entry which is preliminary data.</text>
</comment>
<feature type="transmembrane region" description="Helical" evidence="1">
    <location>
        <begin position="368"/>
        <end position="384"/>
    </location>
</feature>
<protein>
    <submittedName>
        <fullName evidence="3">Unnamed protein product</fullName>
    </submittedName>
</protein>